<dbReference type="InterPro" id="IPR013783">
    <property type="entry name" value="Ig-like_fold"/>
</dbReference>
<dbReference type="Gene3D" id="2.60.40.10">
    <property type="entry name" value="Immunoglobulins"/>
    <property type="match status" value="1"/>
</dbReference>
<dbReference type="RefSeq" id="WP_130611903.1">
    <property type="nucleotide sequence ID" value="NZ_SGIU01000001.1"/>
</dbReference>
<evidence type="ECO:0008006" key="3">
    <source>
        <dbReference type="Google" id="ProtNLM"/>
    </source>
</evidence>
<sequence>MIIKQKIKNAASIEFRNFKSIGMGVLMILAFLGCKEKQQDEQTTSDLNGPFIVQSLAAETNFDAYGRSGELIQHGITLLVRNEDKEPPTNAKGEVMPVTVSFEVIAQPDGANMELFTGGEGSSTATDDQGRANVGIRLGSSAGVYVVRATLPDFFDSVDAFITIYTEGITSKLTVLPFDPVSVDEPLQMQVRATDWLDAPVENANLLASFVSEDFPEIPPQTFEGTSEGDGIFTFNLQSEYAAKQWLTIGDESSEFTIEEEIAFLPGTVSSLEFLPVENPRHQPPYDQTTVELRALDNFGNIVPMQGVDWSTSTGNVKPISPSEGTSAAAHLNFEQDSIAQVTATFEKLSTSTRVDLPGVYLRPVEENDYAFVGDSFRVQVEVFPSSGGGMAKALSVAVSSPGEAAEFVSATDHDDMIPPVSTSTDAEGNLRLTIEKMEVPLSEKTPRLVVTELLYTCLNELEACLEVMSGDIVIQRSPNRNHALHPGLRYCRPQKERREKQLCLNFCLVTKPGGKTFAQLKTLAEAEVAKAQQHFDNNIANCCPKVKIKACYNNLTWREYRPIVNGGAKPGKLEGGIWKEGGNSTFNRNDATKDAWKLSPELKNLLKKCRKANCNPVYMVPEVFHKRGRWYKGWAVTISPNDFPETTGAQNSGTGIIMTAGLDVNNNVLIHELGHLLIDLPRNEDGGNEHKGIRDRKRFMISNPKQHRQNFSAEECSHIWSNIDSYNGDCN</sequence>
<dbReference type="Proteomes" id="UP000291981">
    <property type="component" value="Unassembled WGS sequence"/>
</dbReference>
<comment type="caution">
    <text evidence="1">The sequence shown here is derived from an EMBL/GenBank/DDBJ whole genome shotgun (WGS) entry which is preliminary data.</text>
</comment>
<evidence type="ECO:0000313" key="2">
    <source>
        <dbReference type="Proteomes" id="UP000291981"/>
    </source>
</evidence>
<keyword evidence="2" id="KW-1185">Reference proteome</keyword>
<evidence type="ECO:0000313" key="1">
    <source>
        <dbReference type="EMBL" id="TAI49636.1"/>
    </source>
</evidence>
<dbReference type="EMBL" id="SGIU01000001">
    <property type="protein sequence ID" value="TAI49636.1"/>
    <property type="molecule type" value="Genomic_DNA"/>
</dbReference>
<protein>
    <recommendedName>
        <fullName evidence="3">Big-1 domain-containing protein</fullName>
    </recommendedName>
</protein>
<dbReference type="PROSITE" id="PS51257">
    <property type="entry name" value="PROKAR_LIPOPROTEIN"/>
    <property type="match status" value="1"/>
</dbReference>
<dbReference type="AlphaFoldDB" id="A0A4Q8QMU5"/>
<reference evidence="1 2" key="1">
    <citation type="submission" date="2019-02" db="EMBL/GenBank/DDBJ databases">
        <title>Draft genome sequence of Muricauda sp. 176CP4-71.</title>
        <authorList>
            <person name="Park J.-S."/>
        </authorList>
    </citation>
    <scope>NUCLEOTIDE SEQUENCE [LARGE SCALE GENOMIC DNA]</scope>
    <source>
        <strain evidence="1 2">176CP4-71</strain>
    </source>
</reference>
<organism evidence="1 2">
    <name type="scientific">Flagellimonas allohymeniacidonis</name>
    <dbReference type="NCBI Taxonomy" id="2517819"/>
    <lineage>
        <taxon>Bacteria</taxon>
        <taxon>Pseudomonadati</taxon>
        <taxon>Bacteroidota</taxon>
        <taxon>Flavobacteriia</taxon>
        <taxon>Flavobacteriales</taxon>
        <taxon>Flavobacteriaceae</taxon>
        <taxon>Flagellimonas</taxon>
    </lineage>
</organism>
<proteinExistence type="predicted"/>
<name>A0A4Q8QMU5_9FLAO</name>
<gene>
    <name evidence="1" type="ORF">EW142_07520</name>
</gene>
<accession>A0A4Q8QMU5</accession>